<dbReference type="RefSeq" id="WP_307628666.1">
    <property type="nucleotide sequence ID" value="NZ_JAUSZS010000004.1"/>
</dbReference>
<reference evidence="1 2" key="1">
    <citation type="submission" date="2023-07" db="EMBL/GenBank/DDBJ databases">
        <title>Comparative genomics of wheat-associated soil bacteria to identify genetic determinants of phenazine resistance.</title>
        <authorList>
            <person name="Mouncey N."/>
        </authorList>
    </citation>
    <scope>NUCLEOTIDE SEQUENCE [LARGE SCALE GENOMIC DNA]</scope>
    <source>
        <strain evidence="1 2">W2I16</strain>
    </source>
</reference>
<dbReference type="Proteomes" id="UP001223072">
    <property type="component" value="Unassembled WGS sequence"/>
</dbReference>
<proteinExistence type="predicted"/>
<comment type="caution">
    <text evidence="1">The sequence shown here is derived from an EMBL/GenBank/DDBJ whole genome shotgun (WGS) entry which is preliminary data.</text>
</comment>
<organism evidence="1 2">
    <name type="scientific">Streptomyces turgidiscabies</name>
    <dbReference type="NCBI Taxonomy" id="85558"/>
    <lineage>
        <taxon>Bacteria</taxon>
        <taxon>Bacillati</taxon>
        <taxon>Actinomycetota</taxon>
        <taxon>Actinomycetes</taxon>
        <taxon>Kitasatosporales</taxon>
        <taxon>Streptomycetaceae</taxon>
        <taxon>Streptomyces</taxon>
    </lineage>
</organism>
<accession>A0ABU0RQD2</accession>
<evidence type="ECO:0000313" key="1">
    <source>
        <dbReference type="EMBL" id="MDQ0934181.1"/>
    </source>
</evidence>
<protein>
    <submittedName>
        <fullName evidence="1">Uncharacterized protein</fullName>
    </submittedName>
</protein>
<keyword evidence="2" id="KW-1185">Reference proteome</keyword>
<sequence>MVVVVVVVVVLGVALEPDGLPGAGGIPDALREGFLRYEHLKAAALPVEASAELIARVIEERYGHKPGPVGSAVAQVLVQQ</sequence>
<gene>
    <name evidence="1" type="ORF">QFZ49_004121</name>
</gene>
<dbReference type="EMBL" id="JAUSZS010000004">
    <property type="protein sequence ID" value="MDQ0934181.1"/>
    <property type="molecule type" value="Genomic_DNA"/>
</dbReference>
<name>A0ABU0RQD2_9ACTN</name>
<evidence type="ECO:0000313" key="2">
    <source>
        <dbReference type="Proteomes" id="UP001223072"/>
    </source>
</evidence>